<evidence type="ECO:0000313" key="2">
    <source>
        <dbReference type="EMBL" id="MBM3223215.1"/>
    </source>
</evidence>
<reference evidence="2" key="1">
    <citation type="submission" date="2019-03" db="EMBL/GenBank/DDBJ databases">
        <title>Lake Tanganyika Metagenome-Assembled Genomes (MAGs).</title>
        <authorList>
            <person name="Tran P."/>
        </authorList>
    </citation>
    <scope>NUCLEOTIDE SEQUENCE</scope>
    <source>
        <strain evidence="2">K_DeepCast_65m_m2_066</strain>
    </source>
</reference>
<sequence length="303" mass="32981">MLAVAPARRRSHGPPRSPWWFRGLLGLLSVALALGTQAPPSGATEPNKGGTIIYAVHEGMPTFDIHDETTYIAAQPIGPLYNGLLTFDVYDHEKIVGDLAERWEVTLDGKQITFGLQKGVTFHDGTSLSCADAQYSIEKMSDPKRSHRTFVAIMEEIVASATCTDDMTLVVTLKKPSAAIVTVLAGAHAVVMKAGIAEQIDRKDPKFLVGTGPFKFKSYTPGVDFRAEQNPHYWKPGLPYLERISQMTGAFTGNRAWPIGIVSKPGHRYKGLRCTTLASLNVSGARMAGVCELCRPIFSAAFF</sequence>
<name>A0A938B2X8_UNCTE</name>
<dbReference type="AlphaFoldDB" id="A0A938B2X8"/>
<gene>
    <name evidence="2" type="ORF">FJZ47_05340</name>
</gene>
<proteinExistence type="predicted"/>
<dbReference type="InterPro" id="IPR000914">
    <property type="entry name" value="SBP_5_dom"/>
</dbReference>
<feature type="domain" description="Solute-binding protein family 5" evidence="1">
    <location>
        <begin position="94"/>
        <end position="245"/>
    </location>
</feature>
<dbReference type="SUPFAM" id="SSF53850">
    <property type="entry name" value="Periplasmic binding protein-like II"/>
    <property type="match status" value="1"/>
</dbReference>
<dbReference type="InterPro" id="IPR039424">
    <property type="entry name" value="SBP_5"/>
</dbReference>
<organism evidence="2 3">
    <name type="scientific">Tectimicrobiota bacterium</name>
    <dbReference type="NCBI Taxonomy" id="2528274"/>
    <lineage>
        <taxon>Bacteria</taxon>
        <taxon>Pseudomonadati</taxon>
        <taxon>Nitrospinota/Tectimicrobiota group</taxon>
        <taxon>Candidatus Tectimicrobiota</taxon>
    </lineage>
</organism>
<dbReference type="EMBL" id="VGLS01000111">
    <property type="protein sequence ID" value="MBM3223215.1"/>
    <property type="molecule type" value="Genomic_DNA"/>
</dbReference>
<comment type="caution">
    <text evidence="2">The sequence shown here is derived from an EMBL/GenBank/DDBJ whole genome shotgun (WGS) entry which is preliminary data.</text>
</comment>
<dbReference type="Proteomes" id="UP000712673">
    <property type="component" value="Unassembled WGS sequence"/>
</dbReference>
<dbReference type="GO" id="GO:0015833">
    <property type="term" value="P:peptide transport"/>
    <property type="evidence" value="ECO:0007669"/>
    <property type="project" value="TreeGrafter"/>
</dbReference>
<evidence type="ECO:0000259" key="1">
    <source>
        <dbReference type="Pfam" id="PF00496"/>
    </source>
</evidence>
<accession>A0A938B2X8</accession>
<dbReference type="Gene3D" id="3.40.190.10">
    <property type="entry name" value="Periplasmic binding protein-like II"/>
    <property type="match status" value="1"/>
</dbReference>
<protein>
    <recommendedName>
        <fullName evidence="1">Solute-binding protein family 5 domain-containing protein</fullName>
    </recommendedName>
</protein>
<dbReference type="PANTHER" id="PTHR30290">
    <property type="entry name" value="PERIPLASMIC BINDING COMPONENT OF ABC TRANSPORTER"/>
    <property type="match status" value="1"/>
</dbReference>
<evidence type="ECO:0000313" key="3">
    <source>
        <dbReference type="Proteomes" id="UP000712673"/>
    </source>
</evidence>
<dbReference type="GO" id="GO:1904680">
    <property type="term" value="F:peptide transmembrane transporter activity"/>
    <property type="evidence" value="ECO:0007669"/>
    <property type="project" value="TreeGrafter"/>
</dbReference>
<dbReference type="Pfam" id="PF00496">
    <property type="entry name" value="SBP_bac_5"/>
    <property type="match status" value="1"/>
</dbReference>